<dbReference type="InterPro" id="IPR001680">
    <property type="entry name" value="WD40_rpt"/>
</dbReference>
<dbReference type="InterPro" id="IPR015943">
    <property type="entry name" value="WD40/YVTN_repeat-like_dom_sf"/>
</dbReference>
<feature type="repeat" description="WD" evidence="3">
    <location>
        <begin position="1042"/>
        <end position="1083"/>
    </location>
</feature>
<dbReference type="InterPro" id="IPR019775">
    <property type="entry name" value="WD40_repeat_CS"/>
</dbReference>
<evidence type="ECO:0000259" key="5">
    <source>
        <dbReference type="PROSITE" id="PS50837"/>
    </source>
</evidence>
<dbReference type="InterPro" id="IPR020472">
    <property type="entry name" value="WD40_PAC1"/>
</dbReference>
<dbReference type="EMBL" id="CAJMWR010004194">
    <property type="protein sequence ID" value="CAE6488643.1"/>
    <property type="molecule type" value="Genomic_DNA"/>
</dbReference>
<dbReference type="InterPro" id="IPR027417">
    <property type="entry name" value="P-loop_NTPase"/>
</dbReference>
<feature type="repeat" description="WD" evidence="3">
    <location>
        <begin position="956"/>
        <end position="997"/>
    </location>
</feature>
<gene>
    <name evidence="6" type="ORF">RDB_LOCUS144786</name>
</gene>
<dbReference type="InterPro" id="IPR007111">
    <property type="entry name" value="NACHT_NTPase"/>
</dbReference>
<reference evidence="6" key="1">
    <citation type="submission" date="2021-01" db="EMBL/GenBank/DDBJ databases">
        <authorList>
            <person name="Kaushik A."/>
        </authorList>
    </citation>
    <scope>NUCLEOTIDE SEQUENCE</scope>
    <source>
        <strain evidence="6">AG1-1A</strain>
    </source>
</reference>
<dbReference type="PANTHER" id="PTHR19879:SF9">
    <property type="entry name" value="TRANSCRIPTION INITIATION FACTOR TFIID SUBUNIT 5"/>
    <property type="match status" value="1"/>
</dbReference>
<feature type="domain" description="NACHT" evidence="5">
    <location>
        <begin position="333"/>
        <end position="478"/>
    </location>
</feature>
<dbReference type="PROSITE" id="PS50082">
    <property type="entry name" value="WD_REPEATS_2"/>
    <property type="match status" value="6"/>
</dbReference>
<evidence type="ECO:0000256" key="2">
    <source>
        <dbReference type="ARBA" id="ARBA00022737"/>
    </source>
</evidence>
<feature type="compositionally biased region" description="Polar residues" evidence="4">
    <location>
        <begin position="128"/>
        <end position="139"/>
    </location>
</feature>
<dbReference type="Pfam" id="PF24883">
    <property type="entry name" value="NPHP3_N"/>
    <property type="match status" value="1"/>
</dbReference>
<feature type="compositionally biased region" description="Polar residues" evidence="4">
    <location>
        <begin position="21"/>
        <end position="59"/>
    </location>
</feature>
<evidence type="ECO:0000313" key="7">
    <source>
        <dbReference type="Proteomes" id="UP000663840"/>
    </source>
</evidence>
<evidence type="ECO:0000256" key="1">
    <source>
        <dbReference type="ARBA" id="ARBA00022574"/>
    </source>
</evidence>
<feature type="repeat" description="WD" evidence="3">
    <location>
        <begin position="914"/>
        <end position="937"/>
    </location>
</feature>
<comment type="caution">
    <text evidence="6">The sequence shown here is derived from an EMBL/GenBank/DDBJ whole genome shotgun (WGS) entry which is preliminary data.</text>
</comment>
<dbReference type="Proteomes" id="UP000663840">
    <property type="component" value="Unassembled WGS sequence"/>
</dbReference>
<feature type="repeat" description="WD" evidence="3">
    <location>
        <begin position="999"/>
        <end position="1040"/>
    </location>
</feature>
<name>A0A8H3CLA5_9AGAM</name>
<dbReference type="Gene3D" id="2.130.10.10">
    <property type="entry name" value="YVTN repeat-like/Quinoprotein amine dehydrogenase"/>
    <property type="match status" value="3"/>
</dbReference>
<feature type="region of interest" description="Disordered" evidence="4">
    <location>
        <begin position="21"/>
        <end position="63"/>
    </location>
</feature>
<dbReference type="Pfam" id="PF00400">
    <property type="entry name" value="WD40"/>
    <property type="match status" value="7"/>
</dbReference>
<dbReference type="PRINTS" id="PR00320">
    <property type="entry name" value="GPROTEINBRPT"/>
</dbReference>
<dbReference type="PROSITE" id="PS00678">
    <property type="entry name" value="WD_REPEATS_1"/>
    <property type="match status" value="4"/>
</dbReference>
<evidence type="ECO:0000256" key="3">
    <source>
        <dbReference type="PROSITE-ProRule" id="PRU00221"/>
    </source>
</evidence>
<dbReference type="SMART" id="SM00320">
    <property type="entry name" value="WD40"/>
    <property type="match status" value="10"/>
</dbReference>
<feature type="repeat" description="WD" evidence="3">
    <location>
        <begin position="1085"/>
        <end position="1126"/>
    </location>
</feature>
<dbReference type="InterPro" id="IPR036322">
    <property type="entry name" value="WD40_repeat_dom_sf"/>
</dbReference>
<dbReference type="Gene3D" id="3.40.50.300">
    <property type="entry name" value="P-loop containing nucleotide triphosphate hydrolases"/>
    <property type="match status" value="1"/>
</dbReference>
<evidence type="ECO:0000256" key="4">
    <source>
        <dbReference type="SAM" id="MobiDB-lite"/>
    </source>
</evidence>
<proteinExistence type="predicted"/>
<dbReference type="CDD" id="cd00200">
    <property type="entry name" value="WD40"/>
    <property type="match status" value="1"/>
</dbReference>
<keyword evidence="1 3" id="KW-0853">WD repeat</keyword>
<feature type="compositionally biased region" description="Polar residues" evidence="4">
    <location>
        <begin position="96"/>
        <end position="111"/>
    </location>
</feature>
<evidence type="ECO:0000313" key="6">
    <source>
        <dbReference type="EMBL" id="CAE6488643.1"/>
    </source>
</evidence>
<sequence>MSSPPGTPKQRRRIMRLLETFNRTHSRSTSQKLLQSSPETSSLAIEPNQSKATPSLVTDNSEDVSIPVEESAIGIVEPNLSVSDISVNNVAPLGQDITTSNPNPESSNTLPRESPSIDNRDLEPETHPFTSIPPTQSRSGRNEAWGGLQEALQILEDALPPLSLAFGSVLSCLEDIEVLVQNRQDYEDLATEFTVLLQSLKKPMDESPLIMNSASTAGVAIAIERLVIQIRETLCHETGGIRGTNIDEEKLVGHYRQIQSHFRRLQMSTNVGVWSTENEQLANARFQSLNSAKQATYDSSISTKINRRGCTEGTRIGVLDGLNDWLFNPKSSSIYWMNGMAGTGKTTIVSTFCERVERYKLLAASFFCTRSSAECRDVNRIIPTISYQLAQYSIPFRSALSNILGQTPDISSKNILKQFNLLLKEPLEQLKDSMPDNMVVVIDALDECENQNGVELVLDMLFRHAAQVPVKFLVTSRPEPEIYTKMSTHANHREVLHLHDIEKSLVQGDIELYLKDELSFMAPTPTEIAELAQRAGTLFIYAATLVRYISGKRFADNRKRLRAVWDMKPESKKQQYSHIDALYKTVLESALSEDELDVDEVEDIQLVLRMVLLAQEPVNVKTIAELTGIGDQRRVEHALPYLRSVLHQPKSESQLVSTLHASFPDFMFSEERSGPYFCNRGEWSQLIARMSFLVMKEQLHFNICDLPSSFVPDKEIVDLKSRISDNISPTLAYTCRYWASHLKFVSTQDPDALLTMLSEFISQRLLFWVEVLSLRQEILIGVDGLLKAQQWLLAMGSPSPELVLFVDDARSFVAGFAVNPVSQSTPHLYLSSLAFCPQSSLVYKHYRKRAHGLLELEGSLMDRREAAPLAIWNASSEIQSVAMSPDGTRVAIGCLDTTVSILSAYDGTVHVGPLQGHTNSVDTVAFSPGGERLVSGSLGGIRVWNTYNGIQIAGPFKGHMRFINCVAFSPDGASVVSCAHDSTVRVWNADDGEPILGPFYDHSDLVLRVSFSPDGTLIASSSADRTIRLWKVSNGTPAAPPFEGHTGWVDSLVFTPDGARLISSSTDKSIRIWNVMDGTLVTHSFADYAGGVNGLAISPDGKRVAAACNDRAVRVWNIDDGRLVAGPFYGHTDSVKSVVYSPDGTRIISCSADKTIHVWNVRDGMLPPPPLPPLNAVMALRSLAFCPDNIHFLSSDVHEAIRIWDSSDGSFITAPDKAKFFPTPLSSLSPNGSYIASTKDGMVQVTSTTNGALVVGPFDVERNSLSTFLFSHDSKAIIMGCQDGLIKVCDLQSEARVLGSFRAHPRGVSSLIESSDCSVITSYSDYENVLRIWNIVAPSLDIQPRDDTLTGTAPRDTYAAVHEGWSIAADGWVVNKVGHLLFWLPPAIASAWCSPYARLVITRSGTLRVPKQRPFIGSEWFNCYSSNETQLVVSPR</sequence>
<dbReference type="PROSITE" id="PS50294">
    <property type="entry name" value="WD_REPEATS_REGION"/>
    <property type="match status" value="5"/>
</dbReference>
<dbReference type="PROSITE" id="PS50837">
    <property type="entry name" value="NACHT"/>
    <property type="match status" value="1"/>
</dbReference>
<organism evidence="6 7">
    <name type="scientific">Rhizoctonia solani</name>
    <dbReference type="NCBI Taxonomy" id="456999"/>
    <lineage>
        <taxon>Eukaryota</taxon>
        <taxon>Fungi</taxon>
        <taxon>Dikarya</taxon>
        <taxon>Basidiomycota</taxon>
        <taxon>Agaricomycotina</taxon>
        <taxon>Agaricomycetes</taxon>
        <taxon>Cantharellales</taxon>
        <taxon>Ceratobasidiaceae</taxon>
        <taxon>Rhizoctonia</taxon>
    </lineage>
</organism>
<feature type="repeat" description="WD" evidence="3">
    <location>
        <begin position="1128"/>
        <end position="1164"/>
    </location>
</feature>
<dbReference type="SUPFAM" id="SSF50978">
    <property type="entry name" value="WD40 repeat-like"/>
    <property type="match status" value="2"/>
</dbReference>
<dbReference type="SUPFAM" id="SSF52540">
    <property type="entry name" value="P-loop containing nucleoside triphosphate hydrolases"/>
    <property type="match status" value="1"/>
</dbReference>
<dbReference type="PANTHER" id="PTHR19879">
    <property type="entry name" value="TRANSCRIPTION INITIATION FACTOR TFIID"/>
    <property type="match status" value="1"/>
</dbReference>
<feature type="region of interest" description="Disordered" evidence="4">
    <location>
        <begin position="93"/>
        <end position="143"/>
    </location>
</feature>
<keyword evidence="2" id="KW-0677">Repeat</keyword>
<protein>
    <recommendedName>
        <fullName evidence="5">NACHT domain-containing protein</fullName>
    </recommendedName>
</protein>
<accession>A0A8H3CLA5</accession>
<dbReference type="InterPro" id="IPR056884">
    <property type="entry name" value="NPHP3-like_N"/>
</dbReference>